<dbReference type="Pfam" id="PF13561">
    <property type="entry name" value="adh_short_C2"/>
    <property type="match status" value="1"/>
</dbReference>
<dbReference type="AlphaFoldDB" id="A0A2W2DYM5"/>
<evidence type="ECO:0000313" key="3">
    <source>
        <dbReference type="Proteomes" id="UP000249304"/>
    </source>
</evidence>
<evidence type="ECO:0000256" key="1">
    <source>
        <dbReference type="SAM" id="MobiDB-lite"/>
    </source>
</evidence>
<dbReference type="Gene3D" id="3.40.50.720">
    <property type="entry name" value="NAD(P)-binding Rossmann-like Domain"/>
    <property type="match status" value="1"/>
</dbReference>
<protein>
    <submittedName>
        <fullName evidence="2">Short-chain dehydrogenase</fullName>
    </submittedName>
</protein>
<organism evidence="2 3">
    <name type="scientific">Nonomuraea aridisoli</name>
    <dbReference type="NCBI Taxonomy" id="2070368"/>
    <lineage>
        <taxon>Bacteria</taxon>
        <taxon>Bacillati</taxon>
        <taxon>Actinomycetota</taxon>
        <taxon>Actinomycetes</taxon>
        <taxon>Streptosporangiales</taxon>
        <taxon>Streptosporangiaceae</taxon>
        <taxon>Nonomuraea</taxon>
    </lineage>
</organism>
<dbReference type="GO" id="GO:0016491">
    <property type="term" value="F:oxidoreductase activity"/>
    <property type="evidence" value="ECO:0007669"/>
    <property type="project" value="TreeGrafter"/>
</dbReference>
<dbReference type="PRINTS" id="PR00081">
    <property type="entry name" value="GDHRDH"/>
</dbReference>
<accession>A0A2W2DYM5</accession>
<dbReference type="OrthoDB" id="56744at2"/>
<dbReference type="SUPFAM" id="SSF51735">
    <property type="entry name" value="NAD(P)-binding Rossmann-fold domains"/>
    <property type="match status" value="1"/>
</dbReference>
<keyword evidence="3" id="KW-1185">Reference proteome</keyword>
<dbReference type="GO" id="GO:0005737">
    <property type="term" value="C:cytoplasm"/>
    <property type="evidence" value="ECO:0007669"/>
    <property type="project" value="TreeGrafter"/>
</dbReference>
<dbReference type="InterPro" id="IPR051468">
    <property type="entry name" value="Fungal_SecMetab_SDRs"/>
</dbReference>
<dbReference type="InterPro" id="IPR036291">
    <property type="entry name" value="NAD(P)-bd_dom_sf"/>
</dbReference>
<gene>
    <name evidence="2" type="ORF">C1J01_25025</name>
</gene>
<feature type="region of interest" description="Disordered" evidence="1">
    <location>
        <begin position="33"/>
        <end position="98"/>
    </location>
</feature>
<dbReference type="InterPro" id="IPR002347">
    <property type="entry name" value="SDR_fam"/>
</dbReference>
<sequence length="454" mass="48861">MREDDLRVCLRVLAELAEAPPDDPDLVRVQHAVSAFTKRTRQNARTRERRRRVAEDAEALATPRPQAPASADHADRDLVAPTPDSVGPVGGGLVAPTPDSVGPAGGGVVVSSSVGFGDGLRRCYVCKSHFRGVGRLCPPCDAENRARRHARADLTGRRAVVTGGRVKAGFELVLKLLRDGAAVTAITRFPHDARRRFAAVPDSPKWADRLTVTGMDLRDVPALLRWCDAQVDAGEPLDILVNLAAQTVRPPAESYAALLAAERAAELTAGPGTSPGIELAGAGGDVSGLIPDLSPVNSWTRLVEDVDPVELLEVQLINVTAPFLLLGRLRPLLASSPHPRRYVVNVSAAEGQFDRRHKGPEHPHTNMAKAALNMLTRTSARELAAHGVYVTSVDPGWFSDQQPEPDRRRRAAAGFRPPLDDVDAAARVYDPIVRGEAGDPPYGCLLKDYRVAPW</sequence>
<evidence type="ECO:0000313" key="2">
    <source>
        <dbReference type="EMBL" id="PZG15141.1"/>
    </source>
</evidence>
<dbReference type="Proteomes" id="UP000249304">
    <property type="component" value="Unassembled WGS sequence"/>
</dbReference>
<comment type="caution">
    <text evidence="2">The sequence shown here is derived from an EMBL/GenBank/DDBJ whole genome shotgun (WGS) entry which is preliminary data.</text>
</comment>
<dbReference type="RefSeq" id="WP_111181421.1">
    <property type="nucleotide sequence ID" value="NZ_POUD01000112.1"/>
</dbReference>
<dbReference type="PANTHER" id="PTHR43544">
    <property type="entry name" value="SHORT-CHAIN DEHYDROGENASE/REDUCTASE"/>
    <property type="match status" value="1"/>
</dbReference>
<dbReference type="EMBL" id="POUD01000112">
    <property type="protein sequence ID" value="PZG15141.1"/>
    <property type="molecule type" value="Genomic_DNA"/>
</dbReference>
<feature type="compositionally biased region" description="Basic residues" evidence="1">
    <location>
        <begin position="38"/>
        <end position="52"/>
    </location>
</feature>
<reference evidence="2 3" key="1">
    <citation type="submission" date="2018-01" db="EMBL/GenBank/DDBJ databases">
        <title>Draft genome sequence of Nonomuraea sp. KC333.</title>
        <authorList>
            <person name="Sahin N."/>
            <person name="Saygin H."/>
            <person name="Ay H."/>
        </authorList>
    </citation>
    <scope>NUCLEOTIDE SEQUENCE [LARGE SCALE GENOMIC DNA]</scope>
    <source>
        <strain evidence="2 3">KC333</strain>
    </source>
</reference>
<dbReference type="PANTHER" id="PTHR43544:SF2">
    <property type="entry name" value="OXIDOREDUCTASE"/>
    <property type="match status" value="1"/>
</dbReference>
<proteinExistence type="predicted"/>
<name>A0A2W2DYM5_9ACTN</name>